<dbReference type="AlphaFoldDB" id="A0A2V4N8K9"/>
<reference evidence="3 4" key="1">
    <citation type="submission" date="2018-03" db="EMBL/GenBank/DDBJ databases">
        <title>Bioinformatic expansion and discovery of thiopeptide antibiotics.</title>
        <authorList>
            <person name="Schwalen C.J."/>
            <person name="Hudson G.A."/>
            <person name="Mitchell D.A."/>
        </authorList>
    </citation>
    <scope>NUCLEOTIDE SEQUENCE [LARGE SCALE GENOMIC DNA]</scope>
    <source>
        <strain evidence="3 4">ATCC 21389</strain>
    </source>
</reference>
<dbReference type="InterPro" id="IPR036162">
    <property type="entry name" value="Resolvase-like_N_sf"/>
</dbReference>
<dbReference type="PANTHER" id="PTHR30461">
    <property type="entry name" value="DNA-INVERTASE FROM LAMBDOID PROPHAGE"/>
    <property type="match status" value="1"/>
</dbReference>
<accession>A0A2V4N8K9</accession>
<name>A0A2V4N8K9_9ACTN</name>
<dbReference type="PROSITE" id="PS51736">
    <property type="entry name" value="RECOMBINASES_3"/>
    <property type="match status" value="1"/>
</dbReference>
<protein>
    <submittedName>
        <fullName evidence="3">Integrase</fullName>
    </submittedName>
</protein>
<comment type="caution">
    <text evidence="3">The sequence shown here is derived from an EMBL/GenBank/DDBJ whole genome shotgun (WGS) entry which is preliminary data.</text>
</comment>
<organism evidence="3 4">
    <name type="scientific">Streptomyces tateyamensis</name>
    <dbReference type="NCBI Taxonomy" id="565073"/>
    <lineage>
        <taxon>Bacteria</taxon>
        <taxon>Bacillati</taxon>
        <taxon>Actinomycetota</taxon>
        <taxon>Actinomycetes</taxon>
        <taxon>Kitasatosporales</taxon>
        <taxon>Streptomycetaceae</taxon>
        <taxon>Streptomyces</taxon>
    </lineage>
</organism>
<dbReference type="Proteomes" id="UP000248039">
    <property type="component" value="Unassembled WGS sequence"/>
</dbReference>
<dbReference type="Pfam" id="PF13408">
    <property type="entry name" value="Zn_ribbon_recom"/>
    <property type="match status" value="1"/>
</dbReference>
<dbReference type="GO" id="GO:0000150">
    <property type="term" value="F:DNA strand exchange activity"/>
    <property type="evidence" value="ECO:0007669"/>
    <property type="project" value="InterPro"/>
</dbReference>
<evidence type="ECO:0000313" key="4">
    <source>
        <dbReference type="Proteomes" id="UP000248039"/>
    </source>
</evidence>
<feature type="domain" description="Resolvase/invertase-type recombinase catalytic" evidence="1">
    <location>
        <begin position="26"/>
        <end position="179"/>
    </location>
</feature>
<dbReference type="Gene3D" id="3.90.1750.20">
    <property type="entry name" value="Putative Large Serine Recombinase, Chain B, Domain 2"/>
    <property type="match status" value="1"/>
</dbReference>
<evidence type="ECO:0000259" key="2">
    <source>
        <dbReference type="PROSITE" id="PS51737"/>
    </source>
</evidence>
<dbReference type="GO" id="GO:0003677">
    <property type="term" value="F:DNA binding"/>
    <property type="evidence" value="ECO:0007669"/>
    <property type="project" value="InterPro"/>
</dbReference>
<evidence type="ECO:0000313" key="3">
    <source>
        <dbReference type="EMBL" id="PYC80502.1"/>
    </source>
</evidence>
<dbReference type="InterPro" id="IPR050639">
    <property type="entry name" value="SSR_resolvase"/>
</dbReference>
<dbReference type="Gene3D" id="3.40.50.1390">
    <property type="entry name" value="Resolvase, N-terminal catalytic domain"/>
    <property type="match status" value="1"/>
</dbReference>
<dbReference type="PANTHER" id="PTHR30461:SF23">
    <property type="entry name" value="DNA RECOMBINASE-RELATED"/>
    <property type="match status" value="1"/>
</dbReference>
<dbReference type="EMBL" id="PYBW01000039">
    <property type="protein sequence ID" value="PYC80502.1"/>
    <property type="molecule type" value="Genomic_DNA"/>
</dbReference>
<dbReference type="InterPro" id="IPR025827">
    <property type="entry name" value="Zn_ribbon_recom_dom"/>
</dbReference>
<sequence length="498" mass="55750">MIHRGSATLRSGTRTDQGRAATVTKRIGGYARISLDKDGDELGVDRQREDYTYYAAARVGWEIVRDYIDNDVSAYKKNVTRPEFERLLIDLKSGALDGVVAYDLDRLMRQPMDLERLIGIFEDNPKLVFGTVTQDYDLSTTDGRTMARVMVTMANKASADASRRIARKHRELADAGKNGGSHRAFGWNDDRVTVKQDEAELILKAHDDLLAGTRLSTITRSWQALGVKTARESVKPISRTAVKAILTNWRLCGYRAVKGEIHYGKDGNPVIAEWASITTPERVSAVREVLAERSEKFRNEGNTNGYRYLLTGVVRCAECGTRMVPKRRSDYIPGSKRSAFSYACPTKSEGGCGKVSRQGEALDSWITTLVHDAQAALLAAPHAEMPETFPGEARLAEIEAEKAEYLEARRSNKITASTLIALLEPLEKEQEQLKRDRNWFVVEKARAQDTVNLSDDFERLPIERQKAVIMKHVKAVIVHPVGKGARKFNPELLEIVWA</sequence>
<dbReference type="PROSITE" id="PS51737">
    <property type="entry name" value="RECOMBINASE_DNA_BIND"/>
    <property type="match status" value="1"/>
</dbReference>
<evidence type="ECO:0000259" key="1">
    <source>
        <dbReference type="PROSITE" id="PS51736"/>
    </source>
</evidence>
<dbReference type="Pfam" id="PF00239">
    <property type="entry name" value="Resolvase"/>
    <property type="match status" value="1"/>
</dbReference>
<feature type="domain" description="Recombinase" evidence="2">
    <location>
        <begin position="184"/>
        <end position="296"/>
    </location>
</feature>
<dbReference type="CDD" id="cd00338">
    <property type="entry name" value="Ser_Recombinase"/>
    <property type="match status" value="1"/>
</dbReference>
<dbReference type="InterPro" id="IPR006119">
    <property type="entry name" value="Resolv_N"/>
</dbReference>
<proteinExistence type="predicted"/>
<gene>
    <name evidence="3" type="ORF">C7C46_12430</name>
</gene>
<dbReference type="InterPro" id="IPR038109">
    <property type="entry name" value="DNA_bind_recomb_sf"/>
</dbReference>
<dbReference type="SMART" id="SM00857">
    <property type="entry name" value="Resolvase"/>
    <property type="match status" value="1"/>
</dbReference>
<dbReference type="InterPro" id="IPR011109">
    <property type="entry name" value="DNA_bind_recombinase_dom"/>
</dbReference>
<dbReference type="Pfam" id="PF07508">
    <property type="entry name" value="Recombinase"/>
    <property type="match status" value="1"/>
</dbReference>
<dbReference type="SUPFAM" id="SSF53041">
    <property type="entry name" value="Resolvase-like"/>
    <property type="match status" value="1"/>
</dbReference>
<dbReference type="OrthoDB" id="4500247at2"/>
<keyword evidence="4" id="KW-1185">Reference proteome</keyword>